<dbReference type="AlphaFoldDB" id="A0A4S4A0C3"/>
<dbReference type="OrthoDB" id="9793489at2"/>
<gene>
    <name evidence="2" type="ORF">E6C50_08320</name>
</gene>
<evidence type="ECO:0000256" key="1">
    <source>
        <dbReference type="PROSITE-ProRule" id="PRU00339"/>
    </source>
</evidence>
<sequence length="297" mass="34366">MTKPNFLQTITILLLSVTTFSQTTDNPELQKMADDDQNARKQPNIDWTILNKEDKARRERTAQLFKEDRIKTAKDYLNAGIVFQHGSDSIDSAMAVKSFEKAIQLDETLNKWWYAAAVDRDLMRRGKPQLYGTQFVKNRTNGRWERYKIDPTQITDEQRKYYNVETLAEQEAKERAMNLKSVSAYYNEQKAIDPIIKLLKSEVAKGKQSEYDVSEERINSFGYELLELGKTNEALKILKLNTELYPKGFNTFDSYGEILLQTGATKKALQAYQKSLKLNPDNDNAKKILEAHNIRMK</sequence>
<comment type="caution">
    <text evidence="2">The sequence shown here is derived from an EMBL/GenBank/DDBJ whole genome shotgun (WGS) entry which is preliminary data.</text>
</comment>
<dbReference type="InterPro" id="IPR019734">
    <property type="entry name" value="TPR_rpt"/>
</dbReference>
<evidence type="ECO:0000313" key="2">
    <source>
        <dbReference type="EMBL" id="THF51753.1"/>
    </source>
</evidence>
<dbReference type="Gene3D" id="1.25.40.10">
    <property type="entry name" value="Tetratricopeptide repeat domain"/>
    <property type="match status" value="1"/>
</dbReference>
<dbReference type="EMBL" id="SSNZ01000002">
    <property type="protein sequence ID" value="THF51753.1"/>
    <property type="molecule type" value="Genomic_DNA"/>
</dbReference>
<dbReference type="RefSeq" id="WP_136402737.1">
    <property type="nucleotide sequence ID" value="NZ_SSNZ01000002.1"/>
</dbReference>
<dbReference type="Proteomes" id="UP000307507">
    <property type="component" value="Unassembled WGS sequence"/>
</dbReference>
<dbReference type="InterPro" id="IPR011990">
    <property type="entry name" value="TPR-like_helical_dom_sf"/>
</dbReference>
<keyword evidence="1" id="KW-0802">TPR repeat</keyword>
<organism evidence="2 3">
    <name type="scientific">Flavobacterium supellecticarium</name>
    <dbReference type="NCBI Taxonomy" id="2565924"/>
    <lineage>
        <taxon>Bacteria</taxon>
        <taxon>Pseudomonadati</taxon>
        <taxon>Bacteroidota</taxon>
        <taxon>Flavobacteriia</taxon>
        <taxon>Flavobacteriales</taxon>
        <taxon>Flavobacteriaceae</taxon>
        <taxon>Flavobacterium</taxon>
    </lineage>
</organism>
<dbReference type="PROSITE" id="PS50005">
    <property type="entry name" value="TPR"/>
    <property type="match status" value="1"/>
</dbReference>
<name>A0A4S4A0C3_9FLAO</name>
<protein>
    <submittedName>
        <fullName evidence="2">Tetratricopeptide repeat protein</fullName>
    </submittedName>
</protein>
<evidence type="ECO:0000313" key="3">
    <source>
        <dbReference type="Proteomes" id="UP000307507"/>
    </source>
</evidence>
<proteinExistence type="predicted"/>
<feature type="repeat" description="TPR" evidence="1">
    <location>
        <begin position="249"/>
        <end position="282"/>
    </location>
</feature>
<reference evidence="2 3" key="1">
    <citation type="submission" date="2019-04" db="EMBL/GenBank/DDBJ databases">
        <title>Flavobacterium sp. nov. isolated from construction timber.</title>
        <authorList>
            <person name="Lin S.-Y."/>
            <person name="Chang C.-T."/>
            <person name="Young C.-C."/>
        </authorList>
    </citation>
    <scope>NUCLEOTIDE SEQUENCE [LARGE SCALE GENOMIC DNA]</scope>
    <source>
        <strain evidence="2 3">CC-CTC003</strain>
    </source>
</reference>
<dbReference type="Pfam" id="PF13181">
    <property type="entry name" value="TPR_8"/>
    <property type="match status" value="1"/>
</dbReference>
<dbReference type="SUPFAM" id="SSF48452">
    <property type="entry name" value="TPR-like"/>
    <property type="match status" value="1"/>
</dbReference>
<accession>A0A4S4A0C3</accession>
<keyword evidence="3" id="KW-1185">Reference proteome</keyword>